<feature type="region of interest" description="Disordered" evidence="4">
    <location>
        <begin position="925"/>
        <end position="1029"/>
    </location>
</feature>
<comment type="subcellular location">
    <subcellularLocation>
        <location evidence="1">Secreted</location>
    </subcellularLocation>
</comment>
<feature type="signal peptide" evidence="5">
    <location>
        <begin position="1"/>
        <end position="21"/>
    </location>
</feature>
<evidence type="ECO:0000259" key="6">
    <source>
        <dbReference type="Pfam" id="PF25106"/>
    </source>
</evidence>
<sequence length="1067" mass="115753">MRFNFTLLFWMLGSFVTRTNAFYPNSLTSFLSYGDYTHESITELGLSQVIQELQTLSFRNFSIQHSREHVPKSSMDDIMTYINYVQKNYFSDPEWHFNNEKISEANEKLKHYRLLVLDLLRSPKPNYSAARQYLGFCLHLLHSFYSNTNWIELSGKAVYTNLGLPGKDLLPVAPTEKDTCTSCSVEDRDDGCSDNLIDIGMVLTSGYRSEIDSVDQTGNRSALRSGKCGHTKGSFSTKENRTVAKGGINKETTDPRFSPHYTRHQSAALAAIDHTVYFFLNKQNGIISEIGPQKLKLLLGLIKQETIVFVIDTSPRILPEMENLNNFIQNTLKDSSGTEYTFVLVTVGKDEYSILVQNFTTALGVRKAIMSIVFDSQPNCNKPILKAIDQVANIVPRRSQMFVFTASAPTDAIRGNDEIEAKKIVINFYVKGSCQVHPQSYRQRLHRFYRKDIRQRRSTFTVPISFTQIASSSGGQIYTGASSLTMLNIGSALDPEVTIVKMDFPGGFGGFSTLSVPADSTITKLIFKIDGISALPTSRIKDQNGNLLYAGSSGQTNITESDFGTVSVTEIIDPKPGLYYIEKIVNAYWKVEVRAFSRLDFVAQLMTSDPNSYALTEIEGRPTVGENITVKVTMSIPENVTSVSDLVLLNKKGVTLSNSKLLDYAGHKAGVYYCNVIVPSENFQIAVDGEDGKATQFRRLHTKLISPVLIKLEIHPFPNPLYTGRNFIIQYTVTNLGAGLVEALTTMKDSQQFGVSPFNKTHQLASGANVTDMFVLHGGSTAGVTTTVTVTAEPRTSGNSNFQYSVFSLTTEDPSNKTPDTTPPECNITKVIGSCSSVTNCDCNMTVVTTKLEIFDVGEGIKTITYAGSGGNSVNFTNKPFIAGLEVSQGTVIAKLVADCCRASEDITLADWTSTSTCTVPVNPSWTPGPCTTTPPPTTTAIPTTTISLTTDSLTTDSMTTGSTTSSSGTTKSQSSTGQAGSTVSSTPSPQGSTSVSQSAGGTSSTNSAGTTTTASAGSSNNSNESEGGLSTTWKIVIATSASALSVAALFTGGILLRKKFTTVSPD</sequence>
<dbReference type="GeneID" id="111134137"/>
<evidence type="ECO:0000313" key="8">
    <source>
        <dbReference type="Proteomes" id="UP000694844"/>
    </source>
</evidence>
<keyword evidence="2" id="KW-0964">Secreted</keyword>
<dbReference type="InterPro" id="IPR056862">
    <property type="entry name" value="VWA7_N"/>
</dbReference>
<organism evidence="8 9">
    <name type="scientific">Crassostrea virginica</name>
    <name type="common">Eastern oyster</name>
    <dbReference type="NCBI Taxonomy" id="6565"/>
    <lineage>
        <taxon>Eukaryota</taxon>
        <taxon>Metazoa</taxon>
        <taxon>Spiralia</taxon>
        <taxon>Lophotrochozoa</taxon>
        <taxon>Mollusca</taxon>
        <taxon>Bivalvia</taxon>
        <taxon>Autobranchia</taxon>
        <taxon>Pteriomorphia</taxon>
        <taxon>Ostreida</taxon>
        <taxon>Ostreoidea</taxon>
        <taxon>Ostreidae</taxon>
        <taxon>Crassostrea</taxon>
    </lineage>
</organism>
<gene>
    <name evidence="9" type="primary">LOC111134137</name>
</gene>
<feature type="compositionally biased region" description="Low complexity" evidence="4">
    <location>
        <begin position="999"/>
        <end position="1029"/>
    </location>
</feature>
<feature type="domain" description="Hemicentin-1-like von Willebrand factor A" evidence="6">
    <location>
        <begin position="307"/>
        <end position="478"/>
    </location>
</feature>
<keyword evidence="8" id="KW-1185">Reference proteome</keyword>
<keyword evidence="3 5" id="KW-0732">Signal</keyword>
<dbReference type="OrthoDB" id="6137227at2759"/>
<evidence type="ECO:0000259" key="7">
    <source>
        <dbReference type="Pfam" id="PF25107"/>
    </source>
</evidence>
<evidence type="ECO:0000256" key="3">
    <source>
        <dbReference type="ARBA" id="ARBA00022729"/>
    </source>
</evidence>
<dbReference type="KEGG" id="cvn:111134137"/>
<dbReference type="RefSeq" id="XP_022338674.1">
    <property type="nucleotide sequence ID" value="XM_022482966.1"/>
</dbReference>
<accession>A0A8B8EG47</accession>
<dbReference type="InterPro" id="IPR052577">
    <property type="entry name" value="VWA7"/>
</dbReference>
<protein>
    <submittedName>
        <fullName evidence="9">Uncharacterized protein LOC111134137</fullName>
    </submittedName>
</protein>
<feature type="domain" description="VWA7 N-terminal" evidence="7">
    <location>
        <begin position="89"/>
        <end position="277"/>
    </location>
</feature>
<dbReference type="PANTHER" id="PTHR14905:SF7">
    <property type="entry name" value="VON WILLEBRAND FACTOR A DOMAIN-CONTAINING PROTEIN 7"/>
    <property type="match status" value="1"/>
</dbReference>
<name>A0A8B8EG47_CRAVI</name>
<evidence type="ECO:0000313" key="9">
    <source>
        <dbReference type="RefSeq" id="XP_022338674.1"/>
    </source>
</evidence>
<dbReference type="Pfam" id="PF25106">
    <property type="entry name" value="VWA_4"/>
    <property type="match status" value="1"/>
</dbReference>
<dbReference type="Pfam" id="PF25107">
    <property type="entry name" value="VWA7_N"/>
    <property type="match status" value="1"/>
</dbReference>
<evidence type="ECO:0000256" key="4">
    <source>
        <dbReference type="SAM" id="MobiDB-lite"/>
    </source>
</evidence>
<evidence type="ECO:0000256" key="2">
    <source>
        <dbReference type="ARBA" id="ARBA00022525"/>
    </source>
</evidence>
<dbReference type="AlphaFoldDB" id="A0A8B8EG47"/>
<dbReference type="Proteomes" id="UP000694844">
    <property type="component" value="Chromosome 1"/>
</dbReference>
<dbReference type="PANTHER" id="PTHR14905">
    <property type="entry name" value="NG37"/>
    <property type="match status" value="1"/>
</dbReference>
<evidence type="ECO:0000256" key="1">
    <source>
        <dbReference type="ARBA" id="ARBA00004613"/>
    </source>
</evidence>
<reference evidence="8" key="1">
    <citation type="submission" date="2024-06" db="UniProtKB">
        <authorList>
            <consortium name="RefSeq"/>
        </authorList>
    </citation>
    <scope>NUCLEOTIDE SEQUENCE [LARGE SCALE GENOMIC DNA]</scope>
</reference>
<evidence type="ECO:0000256" key="5">
    <source>
        <dbReference type="SAM" id="SignalP"/>
    </source>
</evidence>
<reference evidence="9" key="2">
    <citation type="submission" date="2025-08" db="UniProtKB">
        <authorList>
            <consortium name="RefSeq"/>
        </authorList>
    </citation>
    <scope>IDENTIFICATION</scope>
    <source>
        <tissue evidence="9">Whole sample</tissue>
    </source>
</reference>
<dbReference type="InterPro" id="IPR056861">
    <property type="entry name" value="HMCN1-like_VWA"/>
</dbReference>
<proteinExistence type="predicted"/>
<feature type="chain" id="PRO_5034768228" evidence="5">
    <location>
        <begin position="22"/>
        <end position="1067"/>
    </location>
</feature>
<feature type="compositionally biased region" description="Low complexity" evidence="4">
    <location>
        <begin position="939"/>
        <end position="987"/>
    </location>
</feature>
<feature type="compositionally biased region" description="Polar residues" evidence="4">
    <location>
        <begin position="988"/>
        <end position="998"/>
    </location>
</feature>